<dbReference type="AlphaFoldDB" id="A0A4U9UMF7"/>
<organism evidence="1">
    <name type="scientific">Serratia fonticola</name>
    <dbReference type="NCBI Taxonomy" id="47917"/>
    <lineage>
        <taxon>Bacteria</taxon>
        <taxon>Pseudomonadati</taxon>
        <taxon>Pseudomonadota</taxon>
        <taxon>Gammaproteobacteria</taxon>
        <taxon>Enterobacterales</taxon>
        <taxon>Yersiniaceae</taxon>
        <taxon>Serratia</taxon>
    </lineage>
</organism>
<accession>A0A4U9UMF7</accession>
<name>A0A4U9UMF7_SERFO</name>
<sequence>MVMADGKNQLVINGDGSNALQLLDTQSESWMEAGEAEIGGVIYHTYIAGATELLVEQNIHVTVM</sequence>
<evidence type="ECO:0000313" key="1">
    <source>
        <dbReference type="EMBL" id="VTR33032.1"/>
    </source>
</evidence>
<proteinExistence type="predicted"/>
<reference evidence="1" key="1">
    <citation type="submission" date="2019-05" db="EMBL/GenBank/DDBJ databases">
        <authorList>
            <consortium name="Pathogen Informatics"/>
        </authorList>
    </citation>
    <scope>NUCLEOTIDE SEQUENCE [LARGE SCALE GENOMIC DNA]</scope>
    <source>
        <strain evidence="1">NCTC12965</strain>
    </source>
</reference>
<dbReference type="EMBL" id="CABEEZ010000072">
    <property type="protein sequence ID" value="VTR33032.1"/>
    <property type="molecule type" value="Genomic_DNA"/>
</dbReference>
<protein>
    <submittedName>
        <fullName evidence="1">Uncharacterized protein</fullName>
    </submittedName>
</protein>
<gene>
    <name evidence="1" type="ORF">NCTC12965_03439</name>
</gene>